<evidence type="ECO:0000313" key="3">
    <source>
        <dbReference type="Proteomes" id="UP000232149"/>
    </source>
</evidence>
<dbReference type="EMBL" id="NPDU01000081">
    <property type="protein sequence ID" value="PJZ60056.1"/>
    <property type="molecule type" value="Genomic_DNA"/>
</dbReference>
<evidence type="ECO:0000313" key="4">
    <source>
        <dbReference type="Proteomes" id="UP000232188"/>
    </source>
</evidence>
<dbReference type="AlphaFoldDB" id="A0A2M9YTL8"/>
<accession>A0A2M9YTL8</accession>
<keyword evidence="3" id="KW-1185">Reference proteome</keyword>
<comment type="caution">
    <text evidence="1">The sequence shown here is derived from an EMBL/GenBank/DDBJ whole genome shotgun (WGS) entry which is preliminary data.</text>
</comment>
<proteinExistence type="predicted"/>
<reference evidence="3 4" key="1">
    <citation type="submission" date="2017-07" db="EMBL/GenBank/DDBJ databases">
        <title>Leptospira spp. isolated from tropical soils.</title>
        <authorList>
            <person name="Thibeaux R."/>
            <person name="Iraola G."/>
            <person name="Ferres I."/>
            <person name="Bierque E."/>
            <person name="Girault D."/>
            <person name="Soupe-Gilbert M.-E."/>
            <person name="Picardeau M."/>
            <person name="Goarant C."/>
        </authorList>
    </citation>
    <scope>NUCLEOTIDE SEQUENCE [LARGE SCALE GENOMIC DNA]</scope>
    <source>
        <strain evidence="1 4">FH2-B-C1</strain>
        <strain evidence="2 3">FH2-B-D1</strain>
    </source>
</reference>
<dbReference type="Proteomes" id="UP000232149">
    <property type="component" value="Unassembled WGS sequence"/>
</dbReference>
<dbReference type="EMBL" id="NPDV01000002">
    <property type="protein sequence ID" value="PJZ54885.1"/>
    <property type="molecule type" value="Genomic_DNA"/>
</dbReference>
<gene>
    <name evidence="2" type="ORF">CH376_20475</name>
    <name evidence="1" type="ORF">CH380_04030</name>
</gene>
<protein>
    <submittedName>
        <fullName evidence="1">Uncharacterized protein</fullName>
    </submittedName>
</protein>
<evidence type="ECO:0000313" key="2">
    <source>
        <dbReference type="EMBL" id="PJZ60056.1"/>
    </source>
</evidence>
<dbReference type="Proteomes" id="UP000232188">
    <property type="component" value="Unassembled WGS sequence"/>
</dbReference>
<organism evidence="1 4">
    <name type="scientific">Leptospira adleri</name>
    <dbReference type="NCBI Taxonomy" id="2023186"/>
    <lineage>
        <taxon>Bacteria</taxon>
        <taxon>Pseudomonadati</taxon>
        <taxon>Spirochaetota</taxon>
        <taxon>Spirochaetia</taxon>
        <taxon>Leptospirales</taxon>
        <taxon>Leptospiraceae</taxon>
        <taxon>Leptospira</taxon>
    </lineage>
</organism>
<sequence>MRILNETEKSLNFRSDPLEIRRSSVKTRAPHPDLGWRGVVAGELRKFSHIRNFYVLQVQSFLSEFRQILKGRSSRGSLLTRRYGISQKGE</sequence>
<name>A0A2M9YTL8_9LEPT</name>
<evidence type="ECO:0000313" key="1">
    <source>
        <dbReference type="EMBL" id="PJZ54885.1"/>
    </source>
</evidence>